<dbReference type="OrthoDB" id="10358811at2759"/>
<dbReference type="VEuPathDB" id="FungiDB:I7I52_01569"/>
<organism evidence="1 2">
    <name type="scientific">Ajellomyces capsulatus</name>
    <name type="common">Darling's disease fungus</name>
    <name type="synonym">Histoplasma capsulatum</name>
    <dbReference type="NCBI Taxonomy" id="5037"/>
    <lineage>
        <taxon>Eukaryota</taxon>
        <taxon>Fungi</taxon>
        <taxon>Dikarya</taxon>
        <taxon>Ascomycota</taxon>
        <taxon>Pezizomycotina</taxon>
        <taxon>Eurotiomycetes</taxon>
        <taxon>Eurotiomycetidae</taxon>
        <taxon>Onygenales</taxon>
        <taxon>Ajellomycetaceae</taxon>
        <taxon>Histoplasma</taxon>
    </lineage>
</organism>
<evidence type="ECO:0000313" key="1">
    <source>
        <dbReference type="EMBL" id="KAG5303548.1"/>
    </source>
</evidence>
<dbReference type="Proteomes" id="UP000670092">
    <property type="component" value="Unassembled WGS sequence"/>
</dbReference>
<protein>
    <submittedName>
        <fullName evidence="1">Uncharacterized protein</fullName>
    </submittedName>
</protein>
<dbReference type="AlphaFoldDB" id="A0A8H7Z7G4"/>
<name>A0A8H7Z7G4_AJECA</name>
<sequence>MISRKGANSAKETSSIDISEIRKALLGWNSTILFPILQHTKSLDFGLNQHKPPSLPFRAHAISRAKRGAEFCILVSTEC</sequence>
<reference evidence="1 2" key="1">
    <citation type="submission" date="2021-01" db="EMBL/GenBank/DDBJ databases">
        <title>Chromosome-level genome assembly of a human fungal pathogen reveals clustering of transcriptionally co-regulated genes.</title>
        <authorList>
            <person name="Voorhies M."/>
            <person name="Cohen S."/>
            <person name="Shea T.P."/>
            <person name="Petrus S."/>
            <person name="Munoz J.F."/>
            <person name="Poplawski S."/>
            <person name="Goldman W.E."/>
            <person name="Michael T."/>
            <person name="Cuomo C.A."/>
            <person name="Sil A."/>
            <person name="Beyhan S."/>
        </authorList>
    </citation>
    <scope>NUCLEOTIDE SEQUENCE [LARGE SCALE GENOMIC DNA]</scope>
    <source>
        <strain evidence="1 2">G184AR</strain>
    </source>
</reference>
<accession>A0A8H7Z7G4</accession>
<dbReference type="EMBL" id="JAEVHI010000001">
    <property type="protein sequence ID" value="KAG5303548.1"/>
    <property type="molecule type" value="Genomic_DNA"/>
</dbReference>
<gene>
    <name evidence="1" type="ORF">I7I52_01569</name>
</gene>
<proteinExistence type="predicted"/>
<evidence type="ECO:0000313" key="2">
    <source>
        <dbReference type="Proteomes" id="UP000670092"/>
    </source>
</evidence>
<comment type="caution">
    <text evidence="1">The sequence shown here is derived from an EMBL/GenBank/DDBJ whole genome shotgun (WGS) entry which is preliminary data.</text>
</comment>